<comment type="catalytic activity">
    <reaction evidence="4">
        <text>a 2'-deoxyadenosine in DNA + S-adenosyl-L-methionine = an N(6)-methyl-2'-deoxyadenosine in DNA + S-adenosyl-L-homocysteine + H(+)</text>
        <dbReference type="Rhea" id="RHEA:15197"/>
        <dbReference type="Rhea" id="RHEA-COMP:12418"/>
        <dbReference type="Rhea" id="RHEA-COMP:12419"/>
        <dbReference type="ChEBI" id="CHEBI:15378"/>
        <dbReference type="ChEBI" id="CHEBI:57856"/>
        <dbReference type="ChEBI" id="CHEBI:59789"/>
        <dbReference type="ChEBI" id="CHEBI:90615"/>
        <dbReference type="ChEBI" id="CHEBI:90616"/>
        <dbReference type="EC" id="2.1.1.72"/>
    </reaction>
</comment>
<feature type="domain" description="MmeI-like target recognition" evidence="7">
    <location>
        <begin position="789"/>
        <end position="850"/>
    </location>
</feature>
<dbReference type="EC" id="2.1.1.72" evidence="1"/>
<evidence type="ECO:0000259" key="6">
    <source>
        <dbReference type="Pfam" id="PF20465"/>
    </source>
</evidence>
<feature type="domain" description="MmeI-like helicase spacer" evidence="6">
    <location>
        <begin position="191"/>
        <end position="262"/>
    </location>
</feature>
<dbReference type="InterPro" id="IPR002052">
    <property type="entry name" value="DNA_methylase_N6_adenine_CS"/>
</dbReference>
<dbReference type="PANTHER" id="PTHR33841">
    <property type="entry name" value="DNA METHYLTRANSFERASE YEEA-RELATED"/>
    <property type="match status" value="1"/>
</dbReference>
<dbReference type="InterPro" id="IPR029063">
    <property type="entry name" value="SAM-dependent_MTases_sf"/>
</dbReference>
<protein>
    <recommendedName>
        <fullName evidence="1">site-specific DNA-methyltransferase (adenine-specific)</fullName>
        <ecNumber evidence="1">2.1.1.72</ecNumber>
    </recommendedName>
</protein>
<dbReference type="EMBL" id="RQGN01000036">
    <property type="protein sequence ID" value="TGM05953.1"/>
    <property type="molecule type" value="Genomic_DNA"/>
</dbReference>
<dbReference type="GO" id="GO:0032259">
    <property type="term" value="P:methylation"/>
    <property type="evidence" value="ECO:0007669"/>
    <property type="project" value="UniProtKB-KW"/>
</dbReference>
<dbReference type="PROSITE" id="PS00092">
    <property type="entry name" value="N6_MTASE"/>
    <property type="match status" value="1"/>
</dbReference>
<evidence type="ECO:0000256" key="2">
    <source>
        <dbReference type="ARBA" id="ARBA00022603"/>
    </source>
</evidence>
<evidence type="ECO:0000259" key="5">
    <source>
        <dbReference type="Pfam" id="PF20464"/>
    </source>
</evidence>
<proteinExistence type="predicted"/>
<dbReference type="RefSeq" id="WP_135670295.1">
    <property type="nucleotide sequence ID" value="NZ_RQGN01000036.1"/>
</dbReference>
<evidence type="ECO:0000256" key="1">
    <source>
        <dbReference type="ARBA" id="ARBA00011900"/>
    </source>
</evidence>
<dbReference type="InterPro" id="IPR046817">
    <property type="entry name" value="MmeI_N"/>
</dbReference>
<gene>
    <name evidence="9" type="ORF">EHQ76_06705</name>
</gene>
<evidence type="ECO:0000256" key="3">
    <source>
        <dbReference type="ARBA" id="ARBA00022679"/>
    </source>
</evidence>
<dbReference type="InterPro" id="IPR046819">
    <property type="entry name" value="MmeI_hel"/>
</dbReference>
<evidence type="ECO:0000313" key="10">
    <source>
        <dbReference type="Proteomes" id="UP000298429"/>
    </source>
</evidence>
<dbReference type="Proteomes" id="UP000298429">
    <property type="component" value="Unassembled WGS sequence"/>
</dbReference>
<dbReference type="GO" id="GO:0003676">
    <property type="term" value="F:nucleic acid binding"/>
    <property type="evidence" value="ECO:0007669"/>
    <property type="project" value="InterPro"/>
</dbReference>
<organism evidence="9 10">
    <name type="scientific">Leptospira barantonii</name>
    <dbReference type="NCBI Taxonomy" id="2023184"/>
    <lineage>
        <taxon>Bacteria</taxon>
        <taxon>Pseudomonadati</taxon>
        <taxon>Spirochaetota</taxon>
        <taxon>Spirochaetia</taxon>
        <taxon>Leptospirales</taxon>
        <taxon>Leptospiraceae</taxon>
        <taxon>Leptospira</taxon>
    </lineage>
</organism>
<dbReference type="PRINTS" id="PR00507">
    <property type="entry name" value="N12N6MTFRASE"/>
</dbReference>
<dbReference type="Pfam" id="PF20473">
    <property type="entry name" value="MmeI_Mtase"/>
    <property type="match status" value="1"/>
</dbReference>
<dbReference type="AlphaFoldDB" id="A0A5F2BK61"/>
<evidence type="ECO:0000259" key="8">
    <source>
        <dbReference type="Pfam" id="PF20473"/>
    </source>
</evidence>
<keyword evidence="2 9" id="KW-0489">Methyltransferase</keyword>
<dbReference type="InterPro" id="IPR046820">
    <property type="entry name" value="MmeI_TRD"/>
</dbReference>
<sequence length="967" mass="111496">MQKESIKEFIEFANNLKGDEKGEAQLFIDRLFRAFGHGGIIEANGSLETRIKFSTGKTKFADCIWLPPKRPGVLIEMKKKGEKYLETHFPQARDYWIEMNPETIMGEGAQKPEFIILCNFEKFIIYRYLSPVDEIYLQDLPDRLTAFNFLLPNNSEPIFRNNVEEISEEAAKLIGTIFKYQVYELGQDRQKVQRFLLQCVLALFSEDFGLLPNGFFSNLIRDCLKGESSFDLFGSLFRQMASSKQAPAGRFKDIEYFNGGLFEIVDPLDLDQKSLEILKEASEKKWQNVNPVIFGSLFESTLTSTERHTFGAHFTREPDILKIVNPTIIKPWKAKIDKAKTLGDLTILLEELSNFKVLDPSCGCGNFLYVAFKVLKDIEFMIIEKIALNFKTTKHLSLGSSKVSIKQFYGIDIQPIAVEVAKMTMMLGKEILSAEWNKRIEPYDSLGLILDQGLPLDTLNKNIYCADAILESWPPADVIIGNPPYQSKNKMKMEMDHEYVNLIREKYPDIPGRADYCVYWFRKAHDHLKERKYAGLVGTNTIRQNDSRIGGLDYILNNGGTIVDAVSTQVWSGEAIVYVSIVSWIKGNYDEEKTLSIQIGDNIDSPFEYHHPKTINSSLSMEFDVGNAMSLKVNKNSQACYQGQTHGHTGFLLKKDLAEKLLKKDKNNSKVLFPYLIGNDLLKEKNSLPKRYVIDFSKYSVFEAQQFKELYNQIETTVFPVRKNKAKDEETKNKKILDKSPNAKVNHHHKNFLNSWWHLGYPREELMNRLQMASRYIVCSRVTKRPIFEFVDKNIHPNDALQVFPLPDDYSFGILSSNIHWVWFKARCSTLKGDWRYTSDTVFDSFPWPQNPSLKMVEDIATIAHDFYKERRRIMDEQNLSLRDLYRILEKSPNNEISKIQTKLDEAVRNAYGMKKKNNILEFLLKLNHALYQKENSGEFIQGPGLPLNIEDPKKYISKDSIKMAVI</sequence>
<dbReference type="PANTHER" id="PTHR33841:SF1">
    <property type="entry name" value="DNA METHYLTRANSFERASE A"/>
    <property type="match status" value="1"/>
</dbReference>
<accession>A0A5F2BK61</accession>
<reference evidence="9 10" key="1">
    <citation type="journal article" date="2019" name="PLoS Negl. Trop. Dis.">
        <title>Revisiting the worldwide diversity of Leptospira species in the environment.</title>
        <authorList>
            <person name="Vincent A.T."/>
            <person name="Schiettekatte O."/>
            <person name="Bourhy P."/>
            <person name="Veyrier F.J."/>
            <person name="Picardeau M."/>
        </authorList>
    </citation>
    <scope>NUCLEOTIDE SEQUENCE [LARGE SCALE GENOMIC DNA]</scope>
    <source>
        <strain evidence="9 10">201702444</strain>
    </source>
</reference>
<evidence type="ECO:0000256" key="4">
    <source>
        <dbReference type="ARBA" id="ARBA00047942"/>
    </source>
</evidence>
<dbReference type="OrthoDB" id="32195at2"/>
<dbReference type="SUPFAM" id="SSF53335">
    <property type="entry name" value="S-adenosyl-L-methionine-dependent methyltransferases"/>
    <property type="match status" value="1"/>
</dbReference>
<dbReference type="Pfam" id="PF20465">
    <property type="entry name" value="MmeI_hel"/>
    <property type="match status" value="1"/>
</dbReference>
<keyword evidence="3 9" id="KW-0808">Transferase</keyword>
<evidence type="ECO:0000259" key="7">
    <source>
        <dbReference type="Pfam" id="PF20466"/>
    </source>
</evidence>
<dbReference type="InterPro" id="IPR046816">
    <property type="entry name" value="MmeI_Mtase"/>
</dbReference>
<evidence type="ECO:0000313" key="9">
    <source>
        <dbReference type="EMBL" id="TGM05953.1"/>
    </source>
</evidence>
<dbReference type="GO" id="GO:0009007">
    <property type="term" value="F:site-specific DNA-methyltransferase (adenine-specific) activity"/>
    <property type="evidence" value="ECO:0007669"/>
    <property type="project" value="UniProtKB-EC"/>
</dbReference>
<comment type="caution">
    <text evidence="9">The sequence shown here is derived from an EMBL/GenBank/DDBJ whole genome shotgun (WGS) entry which is preliminary data.</text>
</comment>
<dbReference type="Gene3D" id="3.40.50.150">
    <property type="entry name" value="Vaccinia Virus protein VP39"/>
    <property type="match status" value="1"/>
</dbReference>
<name>A0A5F2BK61_9LEPT</name>
<dbReference type="Pfam" id="PF20464">
    <property type="entry name" value="MmeI_N"/>
    <property type="match status" value="1"/>
</dbReference>
<dbReference type="Pfam" id="PF20466">
    <property type="entry name" value="MmeI_TRD"/>
    <property type="match status" value="1"/>
</dbReference>
<dbReference type="InterPro" id="IPR050953">
    <property type="entry name" value="N4_N6_ade-DNA_methylase"/>
</dbReference>
<feature type="domain" description="MmeI-like N-terminal" evidence="5">
    <location>
        <begin position="7"/>
        <end position="177"/>
    </location>
</feature>
<feature type="domain" description="MmeI-like DNA-methyltransferase" evidence="8">
    <location>
        <begin position="344"/>
        <end position="584"/>
    </location>
</feature>